<evidence type="ECO:0000256" key="3">
    <source>
        <dbReference type="ARBA" id="ARBA00022473"/>
    </source>
</evidence>
<evidence type="ECO:0000256" key="2">
    <source>
        <dbReference type="ARBA" id="ARBA00005683"/>
    </source>
</evidence>
<dbReference type="STRING" id="126957.T1JL28"/>
<feature type="chain" id="PRO_5004579756" description="Protein Wnt" evidence="9">
    <location>
        <begin position="20"/>
        <end position="288"/>
    </location>
</feature>
<keyword evidence="5" id="KW-0272">Extracellular matrix</keyword>
<name>T1JL28_STRMM</name>
<evidence type="ECO:0000256" key="8">
    <source>
        <dbReference type="RuleBase" id="RU003500"/>
    </source>
</evidence>
<evidence type="ECO:0000256" key="1">
    <source>
        <dbReference type="ARBA" id="ARBA00004498"/>
    </source>
</evidence>
<dbReference type="PANTHER" id="PTHR12027:SF97">
    <property type="entry name" value="PROTEIN WNT-4"/>
    <property type="match status" value="1"/>
</dbReference>
<dbReference type="eggNOG" id="KOG3913">
    <property type="taxonomic scope" value="Eukaryota"/>
</dbReference>
<dbReference type="GO" id="GO:0005109">
    <property type="term" value="F:frizzled binding"/>
    <property type="evidence" value="ECO:0007669"/>
    <property type="project" value="TreeGrafter"/>
</dbReference>
<dbReference type="GO" id="GO:0030182">
    <property type="term" value="P:neuron differentiation"/>
    <property type="evidence" value="ECO:0007669"/>
    <property type="project" value="TreeGrafter"/>
</dbReference>
<keyword evidence="9" id="KW-0732">Signal</keyword>
<dbReference type="PhylomeDB" id="T1JL28"/>
<dbReference type="HOGENOM" id="CLU_968315_0_0_1"/>
<dbReference type="OMA" id="SRRECAH"/>
<dbReference type="EMBL" id="JH431549">
    <property type="status" value="NOT_ANNOTATED_CDS"/>
    <property type="molecule type" value="Genomic_DNA"/>
</dbReference>
<evidence type="ECO:0000256" key="5">
    <source>
        <dbReference type="ARBA" id="ARBA00022530"/>
    </source>
</evidence>
<sequence length="288" mass="33007">MRTVLRLLFLFTCSLPLDAFFGLSSVFKYSEVENSMKHHSVCKSLGLRGRQLKNCNSSLNVSRALTKALRMSRRECAHLFRFDRWKCDYNENYRIRLIKKDFKESAFLFALSAASLVHSVARACSKKAFSKRCNCYEPPSPNRRRMNILNGICGDNLPFAVKYVKRFLQLQQHAHSDVIKHNVKVGIKAVVDSNITRIECPPIVYGQQSCPDDQKLVKLKLAPFRTVSKLLKRYYKRAVMVTNNNKKGVGLEHISDTRLVFGSKSPDFCTRSQFSPGVKGRICKKDEK</sequence>
<organism evidence="10 11">
    <name type="scientific">Strigamia maritima</name>
    <name type="common">European centipede</name>
    <name type="synonym">Geophilus maritimus</name>
    <dbReference type="NCBI Taxonomy" id="126957"/>
    <lineage>
        <taxon>Eukaryota</taxon>
        <taxon>Metazoa</taxon>
        <taxon>Ecdysozoa</taxon>
        <taxon>Arthropoda</taxon>
        <taxon>Myriapoda</taxon>
        <taxon>Chilopoda</taxon>
        <taxon>Pleurostigmophora</taxon>
        <taxon>Geophilomorpha</taxon>
        <taxon>Linotaeniidae</taxon>
        <taxon>Strigamia</taxon>
    </lineage>
</organism>
<dbReference type="GO" id="GO:0005615">
    <property type="term" value="C:extracellular space"/>
    <property type="evidence" value="ECO:0007669"/>
    <property type="project" value="TreeGrafter"/>
</dbReference>
<keyword evidence="6 8" id="KW-0879">Wnt signaling pathway</keyword>
<dbReference type="PANTHER" id="PTHR12027">
    <property type="entry name" value="WNT RELATED"/>
    <property type="match status" value="1"/>
</dbReference>
<keyword evidence="7" id="KW-1015">Disulfide bond</keyword>
<dbReference type="GO" id="GO:0045165">
    <property type="term" value="P:cell fate commitment"/>
    <property type="evidence" value="ECO:0007669"/>
    <property type="project" value="TreeGrafter"/>
</dbReference>
<evidence type="ECO:0000313" key="11">
    <source>
        <dbReference type="Proteomes" id="UP000014500"/>
    </source>
</evidence>
<comment type="similarity">
    <text evidence="2 8">Belongs to the Wnt family.</text>
</comment>
<comment type="subcellular location">
    <subcellularLocation>
        <location evidence="1 8">Secreted</location>
        <location evidence="1 8">Extracellular space</location>
        <location evidence="1 8">Extracellular matrix</location>
    </subcellularLocation>
</comment>
<evidence type="ECO:0000256" key="7">
    <source>
        <dbReference type="ARBA" id="ARBA00023157"/>
    </source>
</evidence>
<dbReference type="AlphaFoldDB" id="T1JL28"/>
<dbReference type="SMART" id="SM00097">
    <property type="entry name" value="WNT1"/>
    <property type="match status" value="1"/>
</dbReference>
<dbReference type="GO" id="GO:0005125">
    <property type="term" value="F:cytokine activity"/>
    <property type="evidence" value="ECO:0007669"/>
    <property type="project" value="TreeGrafter"/>
</dbReference>
<evidence type="ECO:0000256" key="6">
    <source>
        <dbReference type="ARBA" id="ARBA00022687"/>
    </source>
</evidence>
<proteinExistence type="inferred from homology"/>
<dbReference type="GO" id="GO:0060070">
    <property type="term" value="P:canonical Wnt signaling pathway"/>
    <property type="evidence" value="ECO:0007669"/>
    <property type="project" value="TreeGrafter"/>
</dbReference>
<protein>
    <recommendedName>
        <fullName evidence="8">Protein Wnt</fullName>
    </recommendedName>
</protein>
<evidence type="ECO:0000313" key="10">
    <source>
        <dbReference type="EnsemblMetazoa" id="SMAR014558-PA"/>
    </source>
</evidence>
<evidence type="ECO:0000256" key="9">
    <source>
        <dbReference type="SAM" id="SignalP"/>
    </source>
</evidence>
<keyword evidence="4" id="KW-0964">Secreted</keyword>
<comment type="function">
    <text evidence="8">Ligand for members of the frizzled family of seven transmembrane receptors.</text>
</comment>
<keyword evidence="11" id="KW-1185">Reference proteome</keyword>
<feature type="signal peptide" evidence="9">
    <location>
        <begin position="1"/>
        <end position="19"/>
    </location>
</feature>
<dbReference type="Proteomes" id="UP000014500">
    <property type="component" value="Unassembled WGS sequence"/>
</dbReference>
<dbReference type="EnsemblMetazoa" id="SMAR014558-RA">
    <property type="protein sequence ID" value="SMAR014558-PA"/>
    <property type="gene ID" value="SMAR014558"/>
</dbReference>
<reference evidence="10" key="2">
    <citation type="submission" date="2015-02" db="UniProtKB">
        <authorList>
            <consortium name="EnsemblMetazoa"/>
        </authorList>
    </citation>
    <scope>IDENTIFICATION</scope>
</reference>
<dbReference type="Pfam" id="PF00110">
    <property type="entry name" value="wnt"/>
    <property type="match status" value="1"/>
</dbReference>
<keyword evidence="3 8" id="KW-0217">Developmental protein</keyword>
<accession>T1JL28</accession>
<evidence type="ECO:0000256" key="4">
    <source>
        <dbReference type="ARBA" id="ARBA00022525"/>
    </source>
</evidence>
<dbReference type="InterPro" id="IPR005817">
    <property type="entry name" value="Wnt"/>
</dbReference>
<reference evidence="11" key="1">
    <citation type="submission" date="2011-05" db="EMBL/GenBank/DDBJ databases">
        <authorList>
            <person name="Richards S.R."/>
            <person name="Qu J."/>
            <person name="Jiang H."/>
            <person name="Jhangiani S.N."/>
            <person name="Agravi P."/>
            <person name="Goodspeed R."/>
            <person name="Gross S."/>
            <person name="Mandapat C."/>
            <person name="Jackson L."/>
            <person name="Mathew T."/>
            <person name="Pu L."/>
            <person name="Thornton R."/>
            <person name="Saada N."/>
            <person name="Wilczek-Boney K.B."/>
            <person name="Lee S."/>
            <person name="Kovar C."/>
            <person name="Wu Y."/>
            <person name="Scherer S.E."/>
            <person name="Worley K.C."/>
            <person name="Muzny D.M."/>
            <person name="Gibbs R."/>
        </authorList>
    </citation>
    <scope>NUCLEOTIDE SEQUENCE</scope>
    <source>
        <strain evidence="11">Brora</strain>
    </source>
</reference>